<proteinExistence type="predicted"/>
<keyword evidence="2" id="KW-1185">Reference proteome</keyword>
<gene>
    <name evidence="1" type="ORF">EW093_10290</name>
</gene>
<dbReference type="AlphaFoldDB" id="A0A5C1QFU3"/>
<name>A0A5C1QFU3_9SPIO</name>
<organism evidence="1 2">
    <name type="scientific">Thiospirochaeta perfilievii</name>
    <dbReference type="NCBI Taxonomy" id="252967"/>
    <lineage>
        <taxon>Bacteria</taxon>
        <taxon>Pseudomonadati</taxon>
        <taxon>Spirochaetota</taxon>
        <taxon>Spirochaetia</taxon>
        <taxon>Spirochaetales</taxon>
        <taxon>Spirochaetaceae</taxon>
        <taxon>Thiospirochaeta</taxon>
    </lineage>
</organism>
<evidence type="ECO:0000313" key="1">
    <source>
        <dbReference type="EMBL" id="QEN05082.1"/>
    </source>
</evidence>
<evidence type="ECO:0000313" key="2">
    <source>
        <dbReference type="Proteomes" id="UP000323824"/>
    </source>
</evidence>
<protein>
    <submittedName>
        <fullName evidence="1">Uncharacterized protein</fullName>
    </submittedName>
</protein>
<dbReference type="EMBL" id="CP035807">
    <property type="protein sequence ID" value="QEN05082.1"/>
    <property type="molecule type" value="Genomic_DNA"/>
</dbReference>
<sequence>MLKRSISKFKVALNMFKQELSVMRFSKKYKVSRREALEFKKWCYEVYYYQSYKTSDSYSL</sequence>
<dbReference type="RefSeq" id="WP_149568323.1">
    <property type="nucleotide sequence ID" value="NZ_CP035807.1"/>
</dbReference>
<dbReference type="KEGG" id="sper:EW093_10290"/>
<accession>A0A5C1QFU3</accession>
<dbReference type="Proteomes" id="UP000323824">
    <property type="component" value="Chromosome"/>
</dbReference>
<reference evidence="1 2" key="2">
    <citation type="submission" date="2019-09" db="EMBL/GenBank/DDBJ databases">
        <title>Complete Genome Sequence and Methylome Analysis of free living Spirochaetas.</title>
        <authorList>
            <person name="Leshcheva N."/>
            <person name="Mikheeva N."/>
        </authorList>
    </citation>
    <scope>NUCLEOTIDE SEQUENCE [LARGE SCALE GENOMIC DNA]</scope>
    <source>
        <strain evidence="1 2">P</strain>
    </source>
</reference>
<reference evidence="1 2" key="1">
    <citation type="submission" date="2019-02" db="EMBL/GenBank/DDBJ databases">
        <authorList>
            <person name="Fomenkov A."/>
            <person name="Dubinina G."/>
            <person name="Grabovich M."/>
            <person name="Vincze T."/>
            <person name="Roberts R.J."/>
        </authorList>
    </citation>
    <scope>NUCLEOTIDE SEQUENCE [LARGE SCALE GENOMIC DNA]</scope>
    <source>
        <strain evidence="1 2">P</strain>
    </source>
</reference>